<name>A0ABQ4MI05_9BACL</name>
<comment type="caution">
    <text evidence="1">The sequence shown here is derived from an EMBL/GenBank/DDBJ whole genome shotgun (WGS) entry which is preliminary data.</text>
</comment>
<dbReference type="EMBL" id="BOSL01000015">
    <property type="protein sequence ID" value="GIP55045.1"/>
    <property type="molecule type" value="Genomic_DNA"/>
</dbReference>
<dbReference type="RefSeq" id="WP_213656133.1">
    <property type="nucleotide sequence ID" value="NZ_BOSL01000015.1"/>
</dbReference>
<sequence>MSDLEVRLQQIMTLLQGQVMDENHPLGIIFRKLGEMQSNTESLREGGADQETLDQYKQQIAALDLDEETQSELRSVFAETANGGGTAPSSGLNEQILSDLMKQLSHIQSLIRDPNVDPAAALSMIRPFYEEASAVVQNLAGSFNLNGSSFLASLQAMLKNQSR</sequence>
<dbReference type="Proteomes" id="UP000679992">
    <property type="component" value="Unassembled WGS sequence"/>
</dbReference>
<keyword evidence="2" id="KW-1185">Reference proteome</keyword>
<protein>
    <submittedName>
        <fullName evidence="1">Uncharacterized protein</fullName>
    </submittedName>
</protein>
<evidence type="ECO:0000313" key="2">
    <source>
        <dbReference type="Proteomes" id="UP000679992"/>
    </source>
</evidence>
<gene>
    <name evidence="1" type="ORF">J42TS3_40800</name>
</gene>
<reference evidence="1 2" key="1">
    <citation type="submission" date="2021-03" db="EMBL/GenBank/DDBJ databases">
        <title>Antimicrobial resistance genes in bacteria isolated from Japanese honey, and their potential for conferring macrolide and lincosamide resistance in the American foulbrood pathogen Paenibacillus larvae.</title>
        <authorList>
            <person name="Okamoto M."/>
            <person name="Kumagai M."/>
            <person name="Kanamori H."/>
            <person name="Takamatsu D."/>
        </authorList>
    </citation>
    <scope>NUCLEOTIDE SEQUENCE [LARGE SCALE GENOMIC DNA]</scope>
    <source>
        <strain evidence="1 2">J42TS3</strain>
    </source>
</reference>
<evidence type="ECO:0000313" key="1">
    <source>
        <dbReference type="EMBL" id="GIP55045.1"/>
    </source>
</evidence>
<accession>A0ABQ4MI05</accession>
<organism evidence="1 2">
    <name type="scientific">Paenibacillus vini</name>
    <dbReference type="NCBI Taxonomy" id="1476024"/>
    <lineage>
        <taxon>Bacteria</taxon>
        <taxon>Bacillati</taxon>
        <taxon>Bacillota</taxon>
        <taxon>Bacilli</taxon>
        <taxon>Bacillales</taxon>
        <taxon>Paenibacillaceae</taxon>
        <taxon>Paenibacillus</taxon>
    </lineage>
</organism>
<proteinExistence type="predicted"/>